<dbReference type="SMART" id="SM00530">
    <property type="entry name" value="HTH_XRE"/>
    <property type="match status" value="1"/>
</dbReference>
<protein>
    <recommendedName>
        <fullName evidence="3">HTH cro/C1-type domain-containing protein</fullName>
    </recommendedName>
</protein>
<sequence length="222" mass="25489">MKNRIKQVRKERKETLQQVADAVGLSNGTIANYENGKREPNLEIWSKLANHFGVAVGYLQGVDRYLAKPHYDEFDKFMESSREDTTDAFKLWQLQEIDNALNLGYAPYKFLNNDQIWDAVRTVESSYNMWSILLDPDEIENIPDSFDAKQLAANFARLIDLIHLTTMSKLAGRKLSDLSLSELNDMIEKFNVALSSHMEHASVRTRLRENSTKKDANQSDDV</sequence>
<dbReference type="Pfam" id="PF01381">
    <property type="entry name" value="HTH_3"/>
    <property type="match status" value="1"/>
</dbReference>
<dbReference type="SUPFAM" id="SSF47413">
    <property type="entry name" value="lambda repressor-like DNA-binding domains"/>
    <property type="match status" value="1"/>
</dbReference>
<dbReference type="EMBL" id="PVSN01000013">
    <property type="protein sequence ID" value="TGE75328.1"/>
    <property type="molecule type" value="Genomic_DNA"/>
</dbReference>
<dbReference type="AlphaFoldDB" id="A0A4Z0S484"/>
<evidence type="ECO:0000256" key="2">
    <source>
        <dbReference type="SAM" id="MobiDB-lite"/>
    </source>
</evidence>
<dbReference type="InterPro" id="IPR010982">
    <property type="entry name" value="Lambda_DNA-bd_dom_sf"/>
</dbReference>
<dbReference type="OrthoDB" id="2142418at2"/>
<proteinExistence type="predicted"/>
<dbReference type="Gene3D" id="1.10.260.40">
    <property type="entry name" value="lambda repressor-like DNA-binding domains"/>
    <property type="match status" value="1"/>
</dbReference>
<evidence type="ECO:0000313" key="5">
    <source>
        <dbReference type="Proteomes" id="UP000297646"/>
    </source>
</evidence>
<dbReference type="PROSITE" id="PS50943">
    <property type="entry name" value="HTH_CROC1"/>
    <property type="match status" value="1"/>
</dbReference>
<dbReference type="CDD" id="cd00093">
    <property type="entry name" value="HTH_XRE"/>
    <property type="match status" value="1"/>
</dbReference>
<dbReference type="RefSeq" id="WP_135518204.1">
    <property type="nucleotide sequence ID" value="NZ_PVSN01000013.1"/>
</dbReference>
<dbReference type="PANTHER" id="PTHR46558">
    <property type="entry name" value="TRACRIPTIONAL REGULATORY PROTEIN-RELATED-RELATED"/>
    <property type="match status" value="1"/>
</dbReference>
<dbReference type="GO" id="GO:0003677">
    <property type="term" value="F:DNA binding"/>
    <property type="evidence" value="ECO:0007669"/>
    <property type="project" value="UniProtKB-KW"/>
</dbReference>
<gene>
    <name evidence="4" type="ORF">C6P11_02055</name>
</gene>
<comment type="caution">
    <text evidence="4">The sequence shown here is derived from an EMBL/GenBank/DDBJ whole genome shotgun (WGS) entry which is preliminary data.</text>
</comment>
<reference evidence="4 5" key="1">
    <citation type="submission" date="2018-03" db="EMBL/GenBank/DDBJ databases">
        <title>Genome sequencing of Weissella confusa isolates.</title>
        <authorList>
            <person name="Kajala I."/>
            <person name="Baruah R."/>
            <person name="Bergsveinson J."/>
            <person name="Juvonen R."/>
            <person name="Ziola B."/>
        </authorList>
    </citation>
    <scope>NUCLEOTIDE SEQUENCE [LARGE SCALE GENOMIC DNA]</scope>
    <source>
        <strain evidence="4 5">VTT E-062653</strain>
    </source>
</reference>
<evidence type="ECO:0000259" key="3">
    <source>
        <dbReference type="PROSITE" id="PS50943"/>
    </source>
</evidence>
<dbReference type="Proteomes" id="UP000297646">
    <property type="component" value="Unassembled WGS sequence"/>
</dbReference>
<keyword evidence="1" id="KW-0238">DNA-binding</keyword>
<evidence type="ECO:0000313" key="4">
    <source>
        <dbReference type="EMBL" id="TGE75328.1"/>
    </source>
</evidence>
<evidence type="ECO:0000256" key="1">
    <source>
        <dbReference type="ARBA" id="ARBA00023125"/>
    </source>
</evidence>
<organism evidence="4 5">
    <name type="scientific">Weissella confusa</name>
    <name type="common">Lactobacillus confusus</name>
    <dbReference type="NCBI Taxonomy" id="1583"/>
    <lineage>
        <taxon>Bacteria</taxon>
        <taxon>Bacillati</taxon>
        <taxon>Bacillota</taxon>
        <taxon>Bacilli</taxon>
        <taxon>Lactobacillales</taxon>
        <taxon>Lactobacillaceae</taxon>
        <taxon>Weissella</taxon>
    </lineage>
</organism>
<dbReference type="PANTHER" id="PTHR46558:SF11">
    <property type="entry name" value="HTH-TYPE TRANSCRIPTIONAL REGULATOR XRE"/>
    <property type="match status" value="1"/>
</dbReference>
<feature type="domain" description="HTH cro/C1-type" evidence="3">
    <location>
        <begin position="5"/>
        <end position="59"/>
    </location>
</feature>
<accession>A0A4Z0S484</accession>
<dbReference type="InterPro" id="IPR001387">
    <property type="entry name" value="Cro/C1-type_HTH"/>
</dbReference>
<feature type="region of interest" description="Disordered" evidence="2">
    <location>
        <begin position="203"/>
        <end position="222"/>
    </location>
</feature>
<name>A0A4Z0S484_WEICO</name>